<evidence type="ECO:0000259" key="2">
    <source>
        <dbReference type="Pfam" id="PF00535"/>
    </source>
</evidence>
<proteinExistence type="inferred from homology"/>
<evidence type="ECO:0000313" key="4">
    <source>
        <dbReference type="Proteomes" id="UP000019253"/>
    </source>
</evidence>
<comment type="caution">
    <text evidence="3">The sequence shown here is derived from an EMBL/GenBank/DDBJ whole genome shotgun (WGS) entry which is preliminary data.</text>
</comment>
<dbReference type="Gene3D" id="3.90.550.10">
    <property type="entry name" value="Spore Coat Polysaccharide Biosynthesis Protein SpsA, Chain A"/>
    <property type="match status" value="1"/>
</dbReference>
<dbReference type="InterPro" id="IPR001173">
    <property type="entry name" value="Glyco_trans_2-like"/>
</dbReference>
<gene>
    <name evidence="3" type="ORF">PGRAN_09421</name>
</gene>
<evidence type="ECO:0000313" key="3">
    <source>
        <dbReference type="EMBL" id="EUJ23141.1"/>
    </source>
</evidence>
<dbReference type="STRING" id="1265819.PGRAN_09421"/>
<protein>
    <submittedName>
        <fullName evidence="3">Glycosyl transferase family 2</fullName>
    </submittedName>
</protein>
<feature type="domain" description="Glycosyltransferase 2-like" evidence="2">
    <location>
        <begin position="11"/>
        <end position="145"/>
    </location>
</feature>
<dbReference type="InterPro" id="IPR029044">
    <property type="entry name" value="Nucleotide-diphossugar_trans"/>
</dbReference>
<dbReference type="EMBL" id="AODD01000013">
    <property type="protein sequence ID" value="EUJ23141.1"/>
    <property type="molecule type" value="Genomic_DNA"/>
</dbReference>
<accession>W7BIU7</accession>
<dbReference type="AlphaFoldDB" id="W7BIU7"/>
<name>W7BIU7_9LIST</name>
<comment type="similarity">
    <text evidence="1">Belongs to the glycosyltransferase 2 family.</text>
</comment>
<keyword evidence="3" id="KW-0808">Transferase</keyword>
<dbReference type="PANTHER" id="PTHR22916">
    <property type="entry name" value="GLYCOSYLTRANSFERASE"/>
    <property type="match status" value="1"/>
</dbReference>
<sequence>MSKRYENELVSVIMPCFNSADVIGASIESVLTQTYQNFELFIIDDFSTDRSLEVIAPYLQDSRVMLLAKNENHGVARARNDGLARSSGRYIAFLDSDDLWVPEKLATQLADMRRNKAVLSFAAYETFHERPSNRLKTVRVPRSINYTQLLRNTIIGCLTVVVDRKQTGDFQMPDLAGGEDTATWLNILWQHGTAYGIDKPLAYYRVSGASLSGNKLQMVRRTWRMYRETQRLSIFSTCICFSFYIKNAISKRI</sequence>
<evidence type="ECO:0000256" key="1">
    <source>
        <dbReference type="ARBA" id="ARBA00006739"/>
    </source>
</evidence>
<dbReference type="PANTHER" id="PTHR22916:SF3">
    <property type="entry name" value="UDP-GLCNAC:BETAGAL BETA-1,3-N-ACETYLGLUCOSAMINYLTRANSFERASE-LIKE PROTEIN 1"/>
    <property type="match status" value="1"/>
</dbReference>
<reference evidence="3 4" key="1">
    <citation type="journal article" date="2014" name="Int. J. Syst. Evol. Microbiol.">
        <title>Listeria floridensis sp. nov., Listeria aquatica sp. nov., Listeria cornellensis sp. nov., Listeria riparia sp. nov. and Listeria grandensis sp. nov., from agricultural and natural environments.</title>
        <authorList>
            <person name="den Bakker H.C."/>
            <person name="Warchocki S."/>
            <person name="Wright E.M."/>
            <person name="Allred A.F."/>
            <person name="Ahlstrom C."/>
            <person name="Manuel C.S."/>
            <person name="Stasiewicz M.J."/>
            <person name="Burrell A."/>
            <person name="Roof S."/>
            <person name="Strawn L."/>
            <person name="Fortes E.D."/>
            <person name="Nightingale K.K."/>
            <person name="Kephart D."/>
            <person name="Wiedmann M."/>
        </authorList>
    </citation>
    <scope>NUCLEOTIDE SEQUENCE [LARGE SCALE GENOMIC DNA]</scope>
    <source>
        <strain evidence="4">FSL F6-971</strain>
    </source>
</reference>
<dbReference type="GO" id="GO:0016758">
    <property type="term" value="F:hexosyltransferase activity"/>
    <property type="evidence" value="ECO:0007669"/>
    <property type="project" value="UniProtKB-ARBA"/>
</dbReference>
<organism evidence="3 4">
    <name type="scientific">Listeria grandensis FSL F6-0971</name>
    <dbReference type="NCBI Taxonomy" id="1265819"/>
    <lineage>
        <taxon>Bacteria</taxon>
        <taxon>Bacillati</taxon>
        <taxon>Bacillota</taxon>
        <taxon>Bacilli</taxon>
        <taxon>Bacillales</taxon>
        <taxon>Listeriaceae</taxon>
        <taxon>Listeria</taxon>
    </lineage>
</organism>
<dbReference type="RefSeq" id="WP_051998528.1">
    <property type="nucleotide sequence ID" value="NZ_AODD01000013.1"/>
</dbReference>
<keyword evidence="4" id="KW-1185">Reference proteome</keyword>
<dbReference type="PATRIC" id="fig|1265819.5.peg.1879"/>
<dbReference type="Pfam" id="PF00535">
    <property type="entry name" value="Glycos_transf_2"/>
    <property type="match status" value="1"/>
</dbReference>
<dbReference type="Proteomes" id="UP000019253">
    <property type="component" value="Unassembled WGS sequence"/>
</dbReference>
<dbReference type="CDD" id="cd00761">
    <property type="entry name" value="Glyco_tranf_GTA_type"/>
    <property type="match status" value="1"/>
</dbReference>
<dbReference type="SUPFAM" id="SSF53448">
    <property type="entry name" value="Nucleotide-diphospho-sugar transferases"/>
    <property type="match status" value="1"/>
</dbReference>